<keyword evidence="4" id="KW-1185">Reference proteome</keyword>
<name>A0ABV2CSS5_9RHOO</name>
<evidence type="ECO:0000313" key="4">
    <source>
        <dbReference type="Proteomes" id="UP001548590"/>
    </source>
</evidence>
<dbReference type="PANTHER" id="PTHR24320">
    <property type="entry name" value="RETINOL DEHYDROGENASE"/>
    <property type="match status" value="1"/>
</dbReference>
<dbReference type="PRINTS" id="PR00081">
    <property type="entry name" value="GDHRDH"/>
</dbReference>
<dbReference type="Proteomes" id="UP001548590">
    <property type="component" value="Unassembled WGS sequence"/>
</dbReference>
<dbReference type="InterPro" id="IPR002347">
    <property type="entry name" value="SDR_fam"/>
</dbReference>
<reference evidence="3 4" key="1">
    <citation type="submission" date="2024-07" db="EMBL/GenBank/DDBJ databases">
        <title>Uliginosibacterium paludis KCTC:42655.</title>
        <authorList>
            <person name="Kim M.K."/>
        </authorList>
    </citation>
    <scope>NUCLEOTIDE SEQUENCE [LARGE SCALE GENOMIC DNA]</scope>
    <source>
        <strain evidence="3 4">KCTC 42655</strain>
    </source>
</reference>
<comment type="similarity">
    <text evidence="1">Belongs to the short-chain dehydrogenases/reductases (SDR) family.</text>
</comment>
<dbReference type="Gene3D" id="3.40.50.720">
    <property type="entry name" value="NAD(P)-binding Rossmann-like Domain"/>
    <property type="match status" value="1"/>
</dbReference>
<dbReference type="RefSeq" id="WP_345924722.1">
    <property type="nucleotide sequence ID" value="NZ_JBDIVF010000002.1"/>
</dbReference>
<evidence type="ECO:0000256" key="1">
    <source>
        <dbReference type="ARBA" id="ARBA00006484"/>
    </source>
</evidence>
<gene>
    <name evidence="3" type="ORF">ABVT11_14055</name>
</gene>
<accession>A0ABV2CSS5</accession>
<sequence length="341" mass="35692">MPVQQPLGSGFGAASIAAEVMAGIRLEGRTAIVTGGSSGIGLETVRVLLQAGARVIVPVRDAAAARAQMGAVAGAELWPMDLLDPASIDAFAQRFLAEQLPLHLLVGCAGIMALPELRRDARGHELQFATNHLGHFQLAVRLWPALVAARGARVVLVSSRGHRFSPVVFEDVDFRQRPYERWAAYGQSKTANVLCALELDRRGAPFGVRAFAVHPGNVTATRLGQFLPLEMLQAAGARDAQGQPVEDVTRGFKTVAQGAATVLWCAAHPCLDGLGGLYCEDGDVAPMMADVSSASPADAPAGLCGVKAHALDPQAARRLWDLSVCLTGCGAEILSPVAGAN</sequence>
<dbReference type="SUPFAM" id="SSF51735">
    <property type="entry name" value="NAD(P)-binding Rossmann-fold domains"/>
    <property type="match status" value="1"/>
</dbReference>
<dbReference type="Pfam" id="PF00106">
    <property type="entry name" value="adh_short"/>
    <property type="match status" value="1"/>
</dbReference>
<keyword evidence="2" id="KW-0560">Oxidoreductase</keyword>
<comment type="caution">
    <text evidence="3">The sequence shown here is derived from an EMBL/GenBank/DDBJ whole genome shotgun (WGS) entry which is preliminary data.</text>
</comment>
<proteinExistence type="inferred from homology"/>
<dbReference type="PANTHER" id="PTHR24320:SF148">
    <property type="entry name" value="NAD(P)-BINDING ROSSMANN-FOLD SUPERFAMILY PROTEIN"/>
    <property type="match status" value="1"/>
</dbReference>
<evidence type="ECO:0000256" key="2">
    <source>
        <dbReference type="ARBA" id="ARBA00023002"/>
    </source>
</evidence>
<dbReference type="EMBL" id="JBEWLZ010000008">
    <property type="protein sequence ID" value="MET1490957.1"/>
    <property type="molecule type" value="Genomic_DNA"/>
</dbReference>
<protein>
    <submittedName>
        <fullName evidence="3">SDR family NAD(P)-dependent oxidoreductase</fullName>
    </submittedName>
</protein>
<evidence type="ECO:0000313" key="3">
    <source>
        <dbReference type="EMBL" id="MET1490957.1"/>
    </source>
</evidence>
<dbReference type="InterPro" id="IPR036291">
    <property type="entry name" value="NAD(P)-bd_dom_sf"/>
</dbReference>
<organism evidence="3 4">
    <name type="scientific">Uliginosibacterium paludis</name>
    <dbReference type="NCBI Taxonomy" id="1615952"/>
    <lineage>
        <taxon>Bacteria</taxon>
        <taxon>Pseudomonadati</taxon>
        <taxon>Pseudomonadota</taxon>
        <taxon>Betaproteobacteria</taxon>
        <taxon>Rhodocyclales</taxon>
        <taxon>Zoogloeaceae</taxon>
        <taxon>Uliginosibacterium</taxon>
    </lineage>
</organism>